<dbReference type="AlphaFoldDB" id="C0NZZ6"/>
<proteinExistence type="predicted"/>
<organism evidence="1 2">
    <name type="scientific">Ajellomyces capsulatus (strain G186AR / H82 / ATCC MYA-2454 / RMSCC 2432)</name>
    <name type="common">Darling's disease fungus</name>
    <name type="synonym">Histoplasma capsulatum</name>
    <dbReference type="NCBI Taxonomy" id="447093"/>
    <lineage>
        <taxon>Eukaryota</taxon>
        <taxon>Fungi</taxon>
        <taxon>Dikarya</taxon>
        <taxon>Ascomycota</taxon>
        <taxon>Pezizomycotina</taxon>
        <taxon>Eurotiomycetes</taxon>
        <taxon>Eurotiomycetidae</taxon>
        <taxon>Onygenales</taxon>
        <taxon>Ajellomycetaceae</taxon>
        <taxon>Histoplasma</taxon>
    </lineage>
</organism>
<sequence>MEDVNPSGGLLSSQASRQTDLSRIIPWQGRDATYDKQDLLDLDSKAMVERNSGMARCRWPGHASTSTHVSHQLIEYEM</sequence>
<accession>C0NZZ6</accession>
<dbReference type="HOGENOM" id="CLU_2621478_0_0_1"/>
<name>C0NZZ6_AJECG</name>
<dbReference type="GeneID" id="69041742"/>
<protein>
    <submittedName>
        <fullName evidence="1">Uncharacterized protein</fullName>
    </submittedName>
</protein>
<evidence type="ECO:0000313" key="2">
    <source>
        <dbReference type="Proteomes" id="UP000001631"/>
    </source>
</evidence>
<dbReference type="InParanoid" id="C0NZZ6"/>
<evidence type="ECO:0000313" key="1">
    <source>
        <dbReference type="EMBL" id="EEH03086.1"/>
    </source>
</evidence>
<keyword evidence="2" id="KW-1185">Reference proteome</keyword>
<reference evidence="1" key="1">
    <citation type="submission" date="2009-02" db="EMBL/GenBank/DDBJ databases">
        <title>The Genome Sequence of Ajellomyces capsulatus strain G186AR.</title>
        <authorList>
            <consortium name="The Broad Institute Genome Sequencing Platform"/>
            <person name="Champion M."/>
            <person name="Cuomo C."/>
            <person name="Ma L.-J."/>
            <person name="Henn M.R."/>
            <person name="Sil A."/>
            <person name="Goldman B."/>
            <person name="Young S.K."/>
            <person name="Kodira C.D."/>
            <person name="Zeng Q."/>
            <person name="Koehrsen M."/>
            <person name="Alvarado L."/>
            <person name="Berlin A."/>
            <person name="Borenstein D."/>
            <person name="Chen Z."/>
            <person name="Engels R."/>
            <person name="Freedman E."/>
            <person name="Gellesch M."/>
            <person name="Goldberg J."/>
            <person name="Griggs A."/>
            <person name="Gujja S."/>
            <person name="Heiman D."/>
            <person name="Hepburn T."/>
            <person name="Howarth C."/>
            <person name="Jen D."/>
            <person name="Larson L."/>
            <person name="Lewis B."/>
            <person name="Mehta T."/>
            <person name="Park D."/>
            <person name="Pearson M."/>
            <person name="Roberts A."/>
            <person name="Saif S."/>
            <person name="Shea T."/>
            <person name="Shenoy N."/>
            <person name="Sisk P."/>
            <person name="Stolte C."/>
            <person name="Sykes S."/>
            <person name="Walk T."/>
            <person name="White J."/>
            <person name="Yandava C."/>
            <person name="Klein B."/>
            <person name="McEwen J.G."/>
            <person name="Puccia R."/>
            <person name="Goldman G.H."/>
            <person name="Felipe M.S."/>
            <person name="Nino-Vega G."/>
            <person name="San-Blas G."/>
            <person name="Taylor J."/>
            <person name="Mendoza L."/>
            <person name="Galagan J."/>
            <person name="Nusbaum C."/>
            <person name="Birren B."/>
        </authorList>
    </citation>
    <scope>NUCLEOTIDE SEQUENCE</scope>
    <source>
        <strain evidence="1">G186AR</strain>
    </source>
</reference>
<dbReference type="EMBL" id="GG663379">
    <property type="protein sequence ID" value="EEH03086.1"/>
    <property type="molecule type" value="Genomic_DNA"/>
</dbReference>
<dbReference type="Proteomes" id="UP000001631">
    <property type="component" value="Unassembled WGS sequence"/>
</dbReference>
<gene>
    <name evidence="1" type="ORF">HCBG_08726</name>
</gene>
<dbReference type="RefSeq" id="XP_045283567.1">
    <property type="nucleotide sequence ID" value="XM_045435775.1"/>
</dbReference>